<keyword evidence="5" id="KW-0408">Iron</keyword>
<keyword evidence="6" id="KW-0411">Iron-sulfur</keyword>
<dbReference type="SUPFAM" id="SSF102114">
    <property type="entry name" value="Radical SAM enzymes"/>
    <property type="match status" value="1"/>
</dbReference>
<dbReference type="InterPro" id="IPR013785">
    <property type="entry name" value="Aldolase_TIM"/>
</dbReference>
<protein>
    <submittedName>
        <fullName evidence="11">GTP 3',8-cyclase MoaA</fullName>
    </submittedName>
</protein>
<dbReference type="PROSITE" id="PS51918">
    <property type="entry name" value="RADICAL_SAM"/>
    <property type="match status" value="1"/>
</dbReference>
<keyword evidence="9" id="KW-0456">Lyase</keyword>
<sequence>MLIDRFNRPLTSLRISVTEKCNHKCVFCHREGLLNYNSAVELTPGDWGFVARVAKSLDIVDAKLTGGEPLVRSDIVEVVREINEAGLKTSITTNGSLLDRYAKGFSEVGVDHINVSLHSLREDVFKAITGGELRRVLSGVEAALEYGLRLKIDFVLLSWNKEEVPGIIDFAASKGLEVNLIELIPLGVEPDLYSKLHVEARLVEDYLAKRAVRVEVREFQSRPVYHLDNGVRVTLIKGFCNPELCAKCTRIRFTPDGKIKTCLFRNDTLVDARPFIIARDFNGLVEAFKKANSLREPFFKFNKGGLR</sequence>
<evidence type="ECO:0000256" key="8">
    <source>
        <dbReference type="ARBA" id="ARBA00023150"/>
    </source>
</evidence>
<dbReference type="Gene3D" id="3.20.20.70">
    <property type="entry name" value="Aldolase class I"/>
    <property type="match status" value="1"/>
</dbReference>
<dbReference type="InterPro" id="IPR050105">
    <property type="entry name" value="MoCo_biosynth_MoaA/MoaC"/>
</dbReference>
<dbReference type="InterPro" id="IPR010505">
    <property type="entry name" value="MoaA_twitch"/>
</dbReference>
<dbReference type="GO" id="GO:0005525">
    <property type="term" value="F:GTP binding"/>
    <property type="evidence" value="ECO:0007669"/>
    <property type="project" value="UniProtKB-KW"/>
</dbReference>
<evidence type="ECO:0000256" key="2">
    <source>
        <dbReference type="ARBA" id="ARBA00022691"/>
    </source>
</evidence>
<keyword evidence="3" id="KW-0479">Metal-binding</keyword>
<reference evidence="11" key="1">
    <citation type="journal article" date="2020" name="mSystems">
        <title>Genome- and Community-Level Interaction Insights into Carbon Utilization and Element Cycling Functions of Hydrothermarchaeota in Hydrothermal Sediment.</title>
        <authorList>
            <person name="Zhou Z."/>
            <person name="Liu Y."/>
            <person name="Xu W."/>
            <person name="Pan J."/>
            <person name="Luo Z.H."/>
            <person name="Li M."/>
        </authorList>
    </citation>
    <scope>NUCLEOTIDE SEQUENCE [LARGE SCALE GENOMIC DNA]</scope>
    <source>
        <strain evidence="11">SpSt-110</strain>
    </source>
</reference>
<evidence type="ECO:0000256" key="1">
    <source>
        <dbReference type="ARBA" id="ARBA00022485"/>
    </source>
</evidence>
<dbReference type="GO" id="GO:0061799">
    <property type="term" value="F:cyclic pyranopterin monophosphate synthase activity"/>
    <property type="evidence" value="ECO:0007669"/>
    <property type="project" value="TreeGrafter"/>
</dbReference>
<evidence type="ECO:0000259" key="10">
    <source>
        <dbReference type="PROSITE" id="PS51918"/>
    </source>
</evidence>
<keyword evidence="7" id="KW-0342">GTP-binding</keyword>
<dbReference type="GO" id="GO:0061798">
    <property type="term" value="F:GTP 3',8'-cyclase activity"/>
    <property type="evidence" value="ECO:0007669"/>
    <property type="project" value="TreeGrafter"/>
</dbReference>
<dbReference type="Pfam" id="PF04055">
    <property type="entry name" value="Radical_SAM"/>
    <property type="match status" value="1"/>
</dbReference>
<keyword evidence="1" id="KW-0004">4Fe-4S</keyword>
<dbReference type="SMART" id="SM00729">
    <property type="entry name" value="Elp3"/>
    <property type="match status" value="1"/>
</dbReference>
<evidence type="ECO:0000256" key="6">
    <source>
        <dbReference type="ARBA" id="ARBA00023014"/>
    </source>
</evidence>
<dbReference type="SFLD" id="SFLDG01067">
    <property type="entry name" value="SPASM/twitch_domain_containing"/>
    <property type="match status" value="1"/>
</dbReference>
<evidence type="ECO:0000313" key="11">
    <source>
        <dbReference type="EMBL" id="HHP67200.1"/>
    </source>
</evidence>
<dbReference type="SFLD" id="SFLDG01386">
    <property type="entry name" value="main_SPASM_domain-containing"/>
    <property type="match status" value="1"/>
</dbReference>
<gene>
    <name evidence="11" type="primary">moaA</name>
    <name evidence="11" type="ORF">ENM60_00130</name>
</gene>
<dbReference type="GO" id="GO:0046872">
    <property type="term" value="F:metal ion binding"/>
    <property type="evidence" value="ECO:0007669"/>
    <property type="project" value="UniProtKB-KW"/>
</dbReference>
<evidence type="ECO:0000256" key="4">
    <source>
        <dbReference type="ARBA" id="ARBA00022741"/>
    </source>
</evidence>
<evidence type="ECO:0000256" key="7">
    <source>
        <dbReference type="ARBA" id="ARBA00023134"/>
    </source>
</evidence>
<name>A0A7J3XWZ4_9CREN</name>
<organism evidence="11">
    <name type="scientific">Thermogladius calderae</name>
    <dbReference type="NCBI Taxonomy" id="1200300"/>
    <lineage>
        <taxon>Archaea</taxon>
        <taxon>Thermoproteota</taxon>
        <taxon>Thermoprotei</taxon>
        <taxon>Desulfurococcales</taxon>
        <taxon>Desulfurococcaceae</taxon>
        <taxon>Thermogladius</taxon>
    </lineage>
</organism>
<dbReference type="CDD" id="cd01335">
    <property type="entry name" value="Radical_SAM"/>
    <property type="match status" value="1"/>
</dbReference>
<dbReference type="Pfam" id="PF06463">
    <property type="entry name" value="Mob_synth_C"/>
    <property type="match status" value="1"/>
</dbReference>
<dbReference type="NCBIfam" id="NF001199">
    <property type="entry name" value="PRK00164.2-1"/>
    <property type="match status" value="1"/>
</dbReference>
<keyword evidence="2" id="KW-0949">S-adenosyl-L-methionine</keyword>
<evidence type="ECO:0000256" key="3">
    <source>
        <dbReference type="ARBA" id="ARBA00022723"/>
    </source>
</evidence>
<keyword evidence="8" id="KW-0501">Molybdenum cofactor biosynthesis</keyword>
<keyword evidence="4" id="KW-0547">Nucleotide-binding</keyword>
<accession>A0A7J3XWZ4</accession>
<dbReference type="InterPro" id="IPR058240">
    <property type="entry name" value="rSAM_sf"/>
</dbReference>
<dbReference type="GO" id="GO:0006777">
    <property type="term" value="P:Mo-molybdopterin cofactor biosynthetic process"/>
    <property type="evidence" value="ECO:0007669"/>
    <property type="project" value="UniProtKB-KW"/>
</dbReference>
<evidence type="ECO:0000256" key="9">
    <source>
        <dbReference type="ARBA" id="ARBA00023239"/>
    </source>
</evidence>
<evidence type="ECO:0000256" key="5">
    <source>
        <dbReference type="ARBA" id="ARBA00023004"/>
    </source>
</evidence>
<dbReference type="SFLD" id="SFLDG01383">
    <property type="entry name" value="cyclic_pyranopterin_phosphate"/>
    <property type="match status" value="1"/>
</dbReference>
<dbReference type="GO" id="GO:0051539">
    <property type="term" value="F:4 iron, 4 sulfur cluster binding"/>
    <property type="evidence" value="ECO:0007669"/>
    <property type="project" value="UniProtKB-KW"/>
</dbReference>
<dbReference type="AlphaFoldDB" id="A0A7J3XWZ4"/>
<dbReference type="InterPro" id="IPR040064">
    <property type="entry name" value="MoaA-like"/>
</dbReference>
<feature type="domain" description="Radical SAM core" evidence="10">
    <location>
        <begin position="5"/>
        <end position="213"/>
    </location>
</feature>
<dbReference type="EMBL" id="DRYK01000004">
    <property type="protein sequence ID" value="HHP67200.1"/>
    <property type="molecule type" value="Genomic_DNA"/>
</dbReference>
<comment type="caution">
    <text evidence="11">The sequence shown here is derived from an EMBL/GenBank/DDBJ whole genome shotgun (WGS) entry which is preliminary data.</text>
</comment>
<dbReference type="PANTHER" id="PTHR22960:SF0">
    <property type="entry name" value="MOLYBDENUM COFACTOR BIOSYNTHESIS PROTEIN 1"/>
    <property type="match status" value="1"/>
</dbReference>
<proteinExistence type="predicted"/>
<dbReference type="PANTHER" id="PTHR22960">
    <property type="entry name" value="MOLYBDOPTERIN COFACTOR SYNTHESIS PROTEIN A"/>
    <property type="match status" value="1"/>
</dbReference>
<dbReference type="SFLD" id="SFLDS00029">
    <property type="entry name" value="Radical_SAM"/>
    <property type="match status" value="1"/>
</dbReference>
<dbReference type="InterPro" id="IPR006638">
    <property type="entry name" value="Elp3/MiaA/NifB-like_rSAM"/>
</dbReference>
<dbReference type="InterPro" id="IPR007197">
    <property type="entry name" value="rSAM"/>
</dbReference>